<keyword evidence="3" id="KW-1185">Reference proteome</keyword>
<sequence>MTLLIASAIRVQTVENSNVQIQASVAALINDPHSSLGSGAAVGDPQALTASGLPARPNRPTESGPSILAAPGVRLGSVPGGAISAHGVQVPPV</sequence>
<proteinExistence type="predicted"/>
<comment type="caution">
    <text evidence="2">The sequence shown here is derived from an EMBL/GenBank/DDBJ whole genome shotgun (WGS) entry which is preliminary data.</text>
</comment>
<accession>A0ABD1NCG2</accession>
<evidence type="ECO:0000313" key="3">
    <source>
        <dbReference type="Proteomes" id="UP001603857"/>
    </source>
</evidence>
<name>A0ABD1NCG2_9FABA</name>
<evidence type="ECO:0000313" key="2">
    <source>
        <dbReference type="EMBL" id="KAL2345794.1"/>
    </source>
</evidence>
<gene>
    <name evidence="2" type="ORF">Fmac_007079</name>
</gene>
<organism evidence="2 3">
    <name type="scientific">Flemingia macrophylla</name>
    <dbReference type="NCBI Taxonomy" id="520843"/>
    <lineage>
        <taxon>Eukaryota</taxon>
        <taxon>Viridiplantae</taxon>
        <taxon>Streptophyta</taxon>
        <taxon>Embryophyta</taxon>
        <taxon>Tracheophyta</taxon>
        <taxon>Spermatophyta</taxon>
        <taxon>Magnoliopsida</taxon>
        <taxon>eudicotyledons</taxon>
        <taxon>Gunneridae</taxon>
        <taxon>Pentapetalae</taxon>
        <taxon>rosids</taxon>
        <taxon>fabids</taxon>
        <taxon>Fabales</taxon>
        <taxon>Fabaceae</taxon>
        <taxon>Papilionoideae</taxon>
        <taxon>50 kb inversion clade</taxon>
        <taxon>NPAAA clade</taxon>
        <taxon>indigoferoid/millettioid clade</taxon>
        <taxon>Phaseoleae</taxon>
        <taxon>Flemingia</taxon>
    </lineage>
</organism>
<protein>
    <submittedName>
        <fullName evidence="2">Uncharacterized protein</fullName>
    </submittedName>
</protein>
<reference evidence="2 3" key="1">
    <citation type="submission" date="2024-08" db="EMBL/GenBank/DDBJ databases">
        <title>Insights into the chromosomal genome structure of Flemingia macrophylla.</title>
        <authorList>
            <person name="Ding Y."/>
            <person name="Zhao Y."/>
            <person name="Bi W."/>
            <person name="Wu M."/>
            <person name="Zhao G."/>
            <person name="Gong Y."/>
            <person name="Li W."/>
            <person name="Zhang P."/>
        </authorList>
    </citation>
    <scope>NUCLEOTIDE SEQUENCE [LARGE SCALE GENOMIC DNA]</scope>
    <source>
        <strain evidence="2">DYQJB</strain>
        <tissue evidence="2">Leaf</tissue>
    </source>
</reference>
<feature type="region of interest" description="Disordered" evidence="1">
    <location>
        <begin position="35"/>
        <end position="67"/>
    </location>
</feature>
<evidence type="ECO:0000256" key="1">
    <source>
        <dbReference type="SAM" id="MobiDB-lite"/>
    </source>
</evidence>
<dbReference type="Proteomes" id="UP001603857">
    <property type="component" value="Unassembled WGS sequence"/>
</dbReference>
<dbReference type="EMBL" id="JBGMDY010000002">
    <property type="protein sequence ID" value="KAL2345794.1"/>
    <property type="molecule type" value="Genomic_DNA"/>
</dbReference>
<dbReference type="AlphaFoldDB" id="A0ABD1NCG2"/>